<dbReference type="AlphaFoldDB" id="M7YTX3"/>
<sequence length="122" mass="13214">MGSSSSSFISDSLELYFGELGGWPVPLQHGPRPRSQRDAATIGKYNSHKKPQSLQWRATDNGGIVSRRLGRTEKVSGRVLESCRATLNSPGMQSVGLSAGGRSKLLGCRIDVDAWQADDRLV</sequence>
<gene>
    <name evidence="1" type="ORF">TRIUR3_17449</name>
</gene>
<organism evidence="1">
    <name type="scientific">Triticum urartu</name>
    <name type="common">Red wild einkorn</name>
    <name type="synonym">Crithodium urartu</name>
    <dbReference type="NCBI Taxonomy" id="4572"/>
    <lineage>
        <taxon>Eukaryota</taxon>
        <taxon>Viridiplantae</taxon>
        <taxon>Streptophyta</taxon>
        <taxon>Embryophyta</taxon>
        <taxon>Tracheophyta</taxon>
        <taxon>Spermatophyta</taxon>
        <taxon>Magnoliopsida</taxon>
        <taxon>Liliopsida</taxon>
        <taxon>Poales</taxon>
        <taxon>Poaceae</taxon>
        <taxon>BOP clade</taxon>
        <taxon>Pooideae</taxon>
        <taxon>Triticodae</taxon>
        <taxon>Triticeae</taxon>
        <taxon>Triticinae</taxon>
        <taxon>Triticum</taxon>
    </lineage>
</organism>
<dbReference type="EMBL" id="KD230490">
    <property type="protein sequence ID" value="EMS50541.1"/>
    <property type="molecule type" value="Genomic_DNA"/>
</dbReference>
<proteinExistence type="predicted"/>
<protein>
    <submittedName>
        <fullName evidence="1">Uncharacterized protein</fullName>
    </submittedName>
</protein>
<accession>M7YTX3</accession>
<reference evidence="1" key="1">
    <citation type="journal article" date="2013" name="Nature">
        <title>Draft genome of the wheat A-genome progenitor Triticum urartu.</title>
        <authorList>
            <person name="Ling H.Q."/>
            <person name="Zhao S."/>
            <person name="Liu D."/>
            <person name="Wang J."/>
            <person name="Sun H."/>
            <person name="Zhang C."/>
            <person name="Fan H."/>
            <person name="Li D."/>
            <person name="Dong L."/>
            <person name="Tao Y."/>
            <person name="Gao C."/>
            <person name="Wu H."/>
            <person name="Li Y."/>
            <person name="Cui Y."/>
            <person name="Guo X."/>
            <person name="Zheng S."/>
            <person name="Wang B."/>
            <person name="Yu K."/>
            <person name="Liang Q."/>
            <person name="Yang W."/>
            <person name="Lou X."/>
            <person name="Chen J."/>
            <person name="Feng M."/>
            <person name="Jian J."/>
            <person name="Zhang X."/>
            <person name="Luo G."/>
            <person name="Jiang Y."/>
            <person name="Liu J."/>
            <person name="Wang Z."/>
            <person name="Sha Y."/>
            <person name="Zhang B."/>
            <person name="Wu H."/>
            <person name="Tang D."/>
            <person name="Shen Q."/>
            <person name="Xue P."/>
            <person name="Zou S."/>
            <person name="Wang X."/>
            <person name="Liu X."/>
            <person name="Wang F."/>
            <person name="Yang Y."/>
            <person name="An X."/>
            <person name="Dong Z."/>
            <person name="Zhang K."/>
            <person name="Zhang X."/>
            <person name="Luo M.C."/>
            <person name="Dvorak J."/>
            <person name="Tong Y."/>
            <person name="Wang J."/>
            <person name="Yang H."/>
            <person name="Li Z."/>
            <person name="Wang D."/>
            <person name="Zhang A."/>
            <person name="Wang J."/>
        </authorList>
    </citation>
    <scope>NUCLEOTIDE SEQUENCE</scope>
</reference>
<name>M7YTX3_TRIUA</name>
<evidence type="ECO:0000313" key="1">
    <source>
        <dbReference type="EMBL" id="EMS50541.1"/>
    </source>
</evidence>
<dbReference type="OMA" id="WPVPLQH"/>